<evidence type="ECO:0000256" key="5">
    <source>
        <dbReference type="ARBA" id="ARBA00023163"/>
    </source>
</evidence>
<organism evidence="10 11">
    <name type="scientific">Bos mutus</name>
    <name type="common">wild yak</name>
    <dbReference type="NCBI Taxonomy" id="72004"/>
    <lineage>
        <taxon>Eukaryota</taxon>
        <taxon>Metazoa</taxon>
        <taxon>Chordata</taxon>
        <taxon>Craniata</taxon>
        <taxon>Vertebrata</taxon>
        <taxon>Euteleostomi</taxon>
        <taxon>Mammalia</taxon>
        <taxon>Eutheria</taxon>
        <taxon>Laurasiatheria</taxon>
        <taxon>Artiodactyla</taxon>
        <taxon>Ruminantia</taxon>
        <taxon>Pecora</taxon>
        <taxon>Bovidae</taxon>
        <taxon>Bovinae</taxon>
        <taxon>Bos</taxon>
    </lineage>
</organism>
<dbReference type="PROSITE" id="PS51968">
    <property type="entry name" value="GRH_CP2_DB"/>
    <property type="match status" value="1"/>
</dbReference>
<sequence length="493" mass="55998">MAWALKLPLADEVIESGLVQDFDASLSGIGQELGAGAYSMSDVLALPIFKQEESSLPPDNENKILPFQYVLCAATSPAVKLHDETLTYLNQGQSYEIRMLDNRKLGELPEINGKLVKSIFRVVFHDRRLQYTEHQQLEGWRWNRPGDRILDIDIPMSVGIIDPRANPNQLNTVEFLWDPAKRTSVFIQVHCISTEFTMRKHGGEKGVPFRVQIDTFKENENGEYTEHLHSASCQIKVFKPKGADRKQKTDREKMEKRTPHEKEKYQPSYETTILTECSPWPEITYVNNSPSPGFNSSHSSFSLGEGNGSPNHQPEPPPPVTDNLLPTTTPQEAQQWLHRNRFSTFTRLFTNFSGADLLKLTRDDVIQICGPADGIRLFNALKGRYVISKKWAFVVIRLPLRAEKLCADCLCFLPLAVYHAIYLEELTAVELTEKIAQLFSISPCQISQIYKQGPTGIHVLISDEMIQNFQEEACFILDTMKAETNDSYHIILK</sequence>
<dbReference type="PANTHER" id="PTHR11037:SF11">
    <property type="entry name" value="ALPHA-GLOBIN TRANSCRIPTION FACTOR CP2"/>
    <property type="match status" value="1"/>
</dbReference>
<evidence type="ECO:0000256" key="6">
    <source>
        <dbReference type="ARBA" id="ARBA00023242"/>
    </source>
</evidence>
<dbReference type="AlphaFoldDB" id="A0A6B0REP0"/>
<dbReference type="Pfam" id="PF18016">
    <property type="entry name" value="SAM_3"/>
    <property type="match status" value="1"/>
</dbReference>
<dbReference type="Proteomes" id="UP000322234">
    <property type="component" value="Unassembled WGS sequence"/>
</dbReference>
<keyword evidence="11" id="KW-1185">Reference proteome</keyword>
<keyword evidence="6 7" id="KW-0539">Nucleus</keyword>
<proteinExistence type="inferred from homology"/>
<gene>
    <name evidence="10" type="ORF">E5288_WYG010168</name>
</gene>
<protein>
    <recommendedName>
        <fullName evidence="9">Grh/CP2 DB domain-containing protein</fullName>
    </recommendedName>
</protein>
<feature type="region of interest" description="Disordered" evidence="8">
    <location>
        <begin position="294"/>
        <end position="324"/>
    </location>
</feature>
<dbReference type="SUPFAM" id="SSF47769">
    <property type="entry name" value="SAM/Pointed domain"/>
    <property type="match status" value="1"/>
</dbReference>
<feature type="domain" description="Grh/CP2 DB" evidence="9">
    <location>
        <begin position="61"/>
        <end position="300"/>
    </location>
</feature>
<dbReference type="GO" id="GO:0005634">
    <property type="term" value="C:nucleus"/>
    <property type="evidence" value="ECO:0007669"/>
    <property type="project" value="UniProtKB-SubCell"/>
</dbReference>
<evidence type="ECO:0000256" key="1">
    <source>
        <dbReference type="ARBA" id="ARBA00004123"/>
    </source>
</evidence>
<dbReference type="PANTHER" id="PTHR11037">
    <property type="entry name" value="TRANSCRIPTION FACTOR CP2"/>
    <property type="match status" value="1"/>
</dbReference>
<evidence type="ECO:0000256" key="2">
    <source>
        <dbReference type="ARBA" id="ARBA00010852"/>
    </source>
</evidence>
<evidence type="ECO:0000256" key="4">
    <source>
        <dbReference type="ARBA" id="ARBA00023125"/>
    </source>
</evidence>
<keyword evidence="4 7" id="KW-0238">DNA-binding</keyword>
<dbReference type="InterPro" id="IPR041418">
    <property type="entry name" value="SAM_3"/>
</dbReference>
<reference evidence="10" key="1">
    <citation type="submission" date="2019-10" db="EMBL/GenBank/DDBJ databases">
        <title>The sequence and de novo assembly of the wild yak genome.</title>
        <authorList>
            <person name="Liu Y."/>
        </authorList>
    </citation>
    <scope>NUCLEOTIDE SEQUENCE [LARGE SCALE GENOMIC DNA]</scope>
    <source>
        <strain evidence="10">WY2019</strain>
    </source>
</reference>
<dbReference type="InterPro" id="IPR057520">
    <property type="entry name" value="GRHL1/CP2_C"/>
</dbReference>
<evidence type="ECO:0000259" key="9">
    <source>
        <dbReference type="PROSITE" id="PS51968"/>
    </source>
</evidence>
<comment type="similarity">
    <text evidence="2">Belongs to the grh/CP2 family. CP2 subfamily.</text>
</comment>
<name>A0A6B0REP0_9CETA</name>
<keyword evidence="3" id="KW-0805">Transcription regulation</keyword>
<dbReference type="InterPro" id="IPR040167">
    <property type="entry name" value="TF_CP2-like"/>
</dbReference>
<dbReference type="Gene3D" id="1.10.150.50">
    <property type="entry name" value="Transcription Factor, Ets-1"/>
    <property type="match status" value="1"/>
</dbReference>
<feature type="compositionally biased region" description="Basic and acidic residues" evidence="8">
    <location>
        <begin position="241"/>
        <end position="265"/>
    </location>
</feature>
<feature type="region of interest" description="Disordered" evidence="8">
    <location>
        <begin position="238"/>
        <end position="268"/>
    </location>
</feature>
<dbReference type="FunFam" id="1.10.150.50:FF:000022">
    <property type="entry name" value="Transcription factor CP2 like 1"/>
    <property type="match status" value="1"/>
</dbReference>
<evidence type="ECO:0000256" key="7">
    <source>
        <dbReference type="PROSITE-ProRule" id="PRU01313"/>
    </source>
</evidence>
<evidence type="ECO:0000313" key="11">
    <source>
        <dbReference type="Proteomes" id="UP000322234"/>
    </source>
</evidence>
<dbReference type="InterPro" id="IPR013761">
    <property type="entry name" value="SAM/pointed_sf"/>
</dbReference>
<dbReference type="InterPro" id="IPR007604">
    <property type="entry name" value="CP2"/>
</dbReference>
<dbReference type="Pfam" id="PF04516">
    <property type="entry name" value="CP2"/>
    <property type="match status" value="1"/>
</dbReference>
<comment type="caution">
    <text evidence="10">The sequence shown here is derived from an EMBL/GenBank/DDBJ whole genome shotgun (WGS) entry which is preliminary data.</text>
</comment>
<accession>A0A6B0REP0</accession>
<dbReference type="GO" id="GO:0000978">
    <property type="term" value="F:RNA polymerase II cis-regulatory region sequence-specific DNA binding"/>
    <property type="evidence" value="ECO:0007669"/>
    <property type="project" value="TreeGrafter"/>
</dbReference>
<dbReference type="Pfam" id="PF25416">
    <property type="entry name" value="GRHL1_C"/>
    <property type="match status" value="1"/>
</dbReference>
<evidence type="ECO:0000256" key="3">
    <source>
        <dbReference type="ARBA" id="ARBA00023015"/>
    </source>
</evidence>
<dbReference type="GO" id="GO:0001228">
    <property type="term" value="F:DNA-binding transcription activator activity, RNA polymerase II-specific"/>
    <property type="evidence" value="ECO:0007669"/>
    <property type="project" value="TreeGrafter"/>
</dbReference>
<dbReference type="EMBL" id="VBQZ03000029">
    <property type="protein sequence ID" value="MXQ85883.1"/>
    <property type="molecule type" value="Genomic_DNA"/>
</dbReference>
<evidence type="ECO:0000256" key="8">
    <source>
        <dbReference type="SAM" id="MobiDB-lite"/>
    </source>
</evidence>
<evidence type="ECO:0000313" key="10">
    <source>
        <dbReference type="EMBL" id="MXQ85883.1"/>
    </source>
</evidence>
<comment type="subcellular location">
    <subcellularLocation>
        <location evidence="1 7">Nucleus</location>
    </subcellularLocation>
</comment>
<keyword evidence="5" id="KW-0804">Transcription</keyword>